<evidence type="ECO:0000256" key="1">
    <source>
        <dbReference type="SAM" id="Phobius"/>
    </source>
</evidence>
<protein>
    <recommendedName>
        <fullName evidence="4">Protease PrsW</fullName>
    </recommendedName>
</protein>
<dbReference type="Pfam" id="PF13367">
    <property type="entry name" value="PrsW-protease"/>
    <property type="match status" value="1"/>
</dbReference>
<feature type="transmembrane region" description="Helical" evidence="1">
    <location>
        <begin position="6"/>
        <end position="22"/>
    </location>
</feature>
<dbReference type="AlphaFoldDB" id="A0A2M8QE56"/>
<reference evidence="2 3" key="1">
    <citation type="submission" date="2017-11" db="EMBL/GenBank/DDBJ databases">
        <title>Evolution of Phototrophy in the Chloroflexi Phylum Driven by Horizontal Gene Transfer.</title>
        <authorList>
            <person name="Ward L.M."/>
            <person name="Hemp J."/>
            <person name="Shih P.M."/>
            <person name="Mcglynn S.E."/>
            <person name="Fischer W."/>
        </authorList>
    </citation>
    <scope>NUCLEOTIDE SEQUENCE [LARGE SCALE GENOMIC DNA]</scope>
    <source>
        <strain evidence="2">JP3_7</strain>
    </source>
</reference>
<dbReference type="PANTHER" id="PTHR36844">
    <property type="entry name" value="PROTEASE PRSW"/>
    <property type="match status" value="1"/>
</dbReference>
<feature type="transmembrane region" description="Helical" evidence="1">
    <location>
        <begin position="77"/>
        <end position="97"/>
    </location>
</feature>
<keyword evidence="1" id="KW-1133">Transmembrane helix</keyword>
<keyword evidence="1" id="KW-0472">Membrane</keyword>
<dbReference type="EMBL" id="PGTN01000024">
    <property type="protein sequence ID" value="PJF48087.1"/>
    <property type="molecule type" value="Genomic_DNA"/>
</dbReference>
<dbReference type="GO" id="GO:0008233">
    <property type="term" value="F:peptidase activity"/>
    <property type="evidence" value="ECO:0007669"/>
    <property type="project" value="InterPro"/>
</dbReference>
<feature type="transmembrane region" description="Helical" evidence="1">
    <location>
        <begin position="205"/>
        <end position="228"/>
    </location>
</feature>
<sequence>MPVWLSALFIAIPTYGYARLVHGIDRFEQEPAKYLIAAFLWGALPAAFISLVLQLIFSLPVSYLWGEPASMAATSIVFAPLTEELAKGLAVAALYLWRRREFDGWVDGIVYGSTVGFGFAYVENVLYLANTGGLADWIELFVLRVIVFGFMHGFYTSLIGLGFGVARHAPSRLRALWSIALGWAAAIAVHAIHNTSVTLVEASSGSTLLVTALNYGLLIVLMLGLRWLSARRDRQMFKAYLADESPDVITPETYAALSGVRGNAKSRSAPRLGKSFYHLAGELAQRKRQLIEYGEDVAEEIDRLRAQLRELSYPHVRMASASQSSDAADRDKSG</sequence>
<proteinExistence type="predicted"/>
<name>A0A2M8QE56_9CHLR</name>
<feature type="transmembrane region" description="Helical" evidence="1">
    <location>
        <begin position="109"/>
        <end position="129"/>
    </location>
</feature>
<dbReference type="InterPro" id="IPR026898">
    <property type="entry name" value="PrsW"/>
</dbReference>
<keyword evidence="1" id="KW-0812">Transmembrane</keyword>
<evidence type="ECO:0008006" key="4">
    <source>
        <dbReference type="Google" id="ProtNLM"/>
    </source>
</evidence>
<feature type="transmembrane region" description="Helical" evidence="1">
    <location>
        <begin position="34"/>
        <end position="57"/>
    </location>
</feature>
<evidence type="ECO:0000313" key="3">
    <source>
        <dbReference type="Proteomes" id="UP000230790"/>
    </source>
</evidence>
<comment type="caution">
    <text evidence="2">The sequence shown here is derived from an EMBL/GenBank/DDBJ whole genome shotgun (WGS) entry which is preliminary data.</text>
</comment>
<organism evidence="2 3">
    <name type="scientific">Candidatus Thermofonsia Clade 3 bacterium</name>
    <dbReference type="NCBI Taxonomy" id="2364212"/>
    <lineage>
        <taxon>Bacteria</taxon>
        <taxon>Bacillati</taxon>
        <taxon>Chloroflexota</taxon>
        <taxon>Candidatus Thermofontia</taxon>
        <taxon>Candidatus Thermofonsia Clade 3</taxon>
    </lineage>
</organism>
<accession>A0A2M8QE56</accession>
<feature type="transmembrane region" description="Helical" evidence="1">
    <location>
        <begin position="141"/>
        <end position="163"/>
    </location>
</feature>
<evidence type="ECO:0000313" key="2">
    <source>
        <dbReference type="EMBL" id="PJF48087.1"/>
    </source>
</evidence>
<dbReference type="PANTHER" id="PTHR36844:SF1">
    <property type="entry name" value="PROTEASE PRSW"/>
    <property type="match status" value="1"/>
</dbReference>
<feature type="transmembrane region" description="Helical" evidence="1">
    <location>
        <begin position="175"/>
        <end position="193"/>
    </location>
</feature>
<gene>
    <name evidence="2" type="ORF">CUN48_05135</name>
</gene>
<dbReference type="Proteomes" id="UP000230790">
    <property type="component" value="Unassembled WGS sequence"/>
</dbReference>